<protein>
    <submittedName>
        <fullName evidence="1">Uncharacterized protein</fullName>
    </submittedName>
</protein>
<dbReference type="EMBL" id="JAUYZG010000021">
    <property type="protein sequence ID" value="KAK2874548.1"/>
    <property type="molecule type" value="Genomic_DNA"/>
</dbReference>
<dbReference type="Proteomes" id="UP001187343">
    <property type="component" value="Unassembled WGS sequence"/>
</dbReference>
<evidence type="ECO:0000313" key="2">
    <source>
        <dbReference type="Proteomes" id="UP001187343"/>
    </source>
</evidence>
<dbReference type="AlphaFoldDB" id="A0AA88P677"/>
<gene>
    <name evidence="1" type="ORF">Q8A67_021701</name>
</gene>
<organism evidence="1 2">
    <name type="scientific">Cirrhinus molitorella</name>
    <name type="common">mud carp</name>
    <dbReference type="NCBI Taxonomy" id="172907"/>
    <lineage>
        <taxon>Eukaryota</taxon>
        <taxon>Metazoa</taxon>
        <taxon>Chordata</taxon>
        <taxon>Craniata</taxon>
        <taxon>Vertebrata</taxon>
        <taxon>Euteleostomi</taxon>
        <taxon>Actinopterygii</taxon>
        <taxon>Neopterygii</taxon>
        <taxon>Teleostei</taxon>
        <taxon>Ostariophysi</taxon>
        <taxon>Cypriniformes</taxon>
        <taxon>Cyprinidae</taxon>
        <taxon>Labeoninae</taxon>
        <taxon>Labeonini</taxon>
        <taxon>Cirrhinus</taxon>
    </lineage>
</organism>
<sequence length="104" mass="10994">MEHRARAISRLWSALRWGGGQLDNGAVSGLDKEVTGGLESEADVVSELRTAMVLGGACGITGGHEWSEPLAKHVEGPGNGERQRVVMVLQPAPAAHTQITEVEL</sequence>
<evidence type="ECO:0000313" key="1">
    <source>
        <dbReference type="EMBL" id="KAK2874548.1"/>
    </source>
</evidence>
<name>A0AA88P677_9TELE</name>
<keyword evidence="2" id="KW-1185">Reference proteome</keyword>
<reference evidence="1" key="1">
    <citation type="submission" date="2023-08" db="EMBL/GenBank/DDBJ databases">
        <title>Chromosome-level Genome Assembly of mud carp (Cirrhinus molitorella).</title>
        <authorList>
            <person name="Liu H."/>
        </authorList>
    </citation>
    <scope>NUCLEOTIDE SEQUENCE</scope>
    <source>
        <strain evidence="1">Prfri</strain>
        <tissue evidence="1">Muscle</tissue>
    </source>
</reference>
<accession>A0AA88P677</accession>
<proteinExistence type="predicted"/>
<comment type="caution">
    <text evidence="1">The sequence shown here is derived from an EMBL/GenBank/DDBJ whole genome shotgun (WGS) entry which is preliminary data.</text>
</comment>